<dbReference type="OrthoDB" id="5956292at2"/>
<keyword evidence="1" id="KW-0732">Signal</keyword>
<feature type="signal peptide" evidence="1">
    <location>
        <begin position="1"/>
        <end position="23"/>
    </location>
</feature>
<sequence>MQRGKLCILLAVLFLSCQFQLFAQTSNTVRVLSLENAWNEAEIHRDAKAIAALLAPTFVYTDTDGVFSDRSQYLAGIRDIISSLIVNDGMKAESYGDTIVVTGAFREQGTDNGKPYLRHGRFTDTWIHQNGEWLCVASQETLIAH</sequence>
<feature type="chain" id="PRO_5015409314" description="DUF4440 domain-containing protein" evidence="1">
    <location>
        <begin position="24"/>
        <end position="145"/>
    </location>
</feature>
<dbReference type="SUPFAM" id="SSF54427">
    <property type="entry name" value="NTF2-like"/>
    <property type="match status" value="1"/>
</dbReference>
<accession>A0A2U3L880</accession>
<dbReference type="InterPro" id="IPR010916">
    <property type="entry name" value="TonB_box_CS"/>
</dbReference>
<protein>
    <recommendedName>
        <fullName evidence="2">DUF4440 domain-containing protein</fullName>
    </recommendedName>
</protein>
<name>A0A2U3L880_9BACT</name>
<proteinExistence type="predicted"/>
<dbReference type="Proteomes" id="UP000238701">
    <property type="component" value="Unassembled WGS sequence"/>
</dbReference>
<reference evidence="4" key="1">
    <citation type="submission" date="2018-02" db="EMBL/GenBank/DDBJ databases">
        <authorList>
            <person name="Hausmann B."/>
        </authorList>
    </citation>
    <scope>NUCLEOTIDE SEQUENCE [LARGE SCALE GENOMIC DNA]</scope>
    <source>
        <strain evidence="4">Peat soil MAG SbA1</strain>
    </source>
</reference>
<dbReference type="PROSITE" id="PS51257">
    <property type="entry name" value="PROKAR_LIPOPROTEIN"/>
    <property type="match status" value="1"/>
</dbReference>
<feature type="domain" description="DUF4440" evidence="2">
    <location>
        <begin position="31"/>
        <end position="134"/>
    </location>
</feature>
<evidence type="ECO:0000256" key="1">
    <source>
        <dbReference type="SAM" id="SignalP"/>
    </source>
</evidence>
<dbReference type="Pfam" id="PF14534">
    <property type="entry name" value="DUF4440"/>
    <property type="match status" value="1"/>
</dbReference>
<evidence type="ECO:0000313" key="3">
    <source>
        <dbReference type="EMBL" id="SPF48088.1"/>
    </source>
</evidence>
<dbReference type="PROSITE" id="PS00430">
    <property type="entry name" value="TONB_DEPENDENT_REC_1"/>
    <property type="match status" value="1"/>
</dbReference>
<dbReference type="InterPro" id="IPR032710">
    <property type="entry name" value="NTF2-like_dom_sf"/>
</dbReference>
<dbReference type="EMBL" id="OMOD01000178">
    <property type="protein sequence ID" value="SPF48088.1"/>
    <property type="molecule type" value="Genomic_DNA"/>
</dbReference>
<evidence type="ECO:0000259" key="2">
    <source>
        <dbReference type="Pfam" id="PF14534"/>
    </source>
</evidence>
<organism evidence="3 4">
    <name type="scientific">Candidatus Sulfotelmatobacter kueseliae</name>
    <dbReference type="NCBI Taxonomy" id="2042962"/>
    <lineage>
        <taxon>Bacteria</taxon>
        <taxon>Pseudomonadati</taxon>
        <taxon>Acidobacteriota</taxon>
        <taxon>Terriglobia</taxon>
        <taxon>Terriglobales</taxon>
        <taxon>Candidatus Korobacteraceae</taxon>
        <taxon>Candidatus Sulfotelmatobacter</taxon>
    </lineage>
</organism>
<evidence type="ECO:0000313" key="4">
    <source>
        <dbReference type="Proteomes" id="UP000238701"/>
    </source>
</evidence>
<gene>
    <name evidence="3" type="ORF">SBA1_800011</name>
</gene>
<dbReference type="Gene3D" id="3.10.450.50">
    <property type="match status" value="1"/>
</dbReference>
<dbReference type="InterPro" id="IPR027843">
    <property type="entry name" value="DUF4440"/>
</dbReference>
<dbReference type="AlphaFoldDB" id="A0A2U3L880"/>